<dbReference type="Pfam" id="PF00512">
    <property type="entry name" value="HisKA"/>
    <property type="match status" value="1"/>
</dbReference>
<dbReference type="OrthoDB" id="5389366at2"/>
<dbReference type="PANTHER" id="PTHR43065">
    <property type="entry name" value="SENSOR HISTIDINE KINASE"/>
    <property type="match status" value="1"/>
</dbReference>
<dbReference type="PROSITE" id="PS50109">
    <property type="entry name" value="HIS_KIN"/>
    <property type="match status" value="1"/>
</dbReference>
<dbReference type="SUPFAM" id="SSF52172">
    <property type="entry name" value="CheY-like"/>
    <property type="match status" value="2"/>
</dbReference>
<dbReference type="EC" id="2.7.13.3" evidence="2"/>
<dbReference type="PROSITE" id="PS50110">
    <property type="entry name" value="RESPONSE_REGULATORY"/>
    <property type="match status" value="1"/>
</dbReference>
<dbReference type="InterPro" id="IPR036890">
    <property type="entry name" value="HATPase_C_sf"/>
</dbReference>
<dbReference type="RefSeq" id="WP_016347480.1">
    <property type="nucleotide sequence ID" value="NC_021288.1"/>
</dbReference>
<accession>R4X2L3</accession>
<dbReference type="Pfam" id="PF00072">
    <property type="entry name" value="Response_reg"/>
    <property type="match status" value="1"/>
</dbReference>
<dbReference type="Gene3D" id="1.10.287.130">
    <property type="match status" value="1"/>
</dbReference>
<dbReference type="InterPro" id="IPR004358">
    <property type="entry name" value="Sig_transdc_His_kin-like_C"/>
</dbReference>
<feature type="domain" description="Histidine kinase" evidence="6">
    <location>
        <begin position="208"/>
        <end position="424"/>
    </location>
</feature>
<dbReference type="InterPro" id="IPR001789">
    <property type="entry name" value="Sig_transdc_resp-reg_receiver"/>
</dbReference>
<dbReference type="STRING" id="758793.BRPE64_CCDS06880"/>
<organism evidence="8 9">
    <name type="scientific">Caballeronia insecticola</name>
    <dbReference type="NCBI Taxonomy" id="758793"/>
    <lineage>
        <taxon>Bacteria</taxon>
        <taxon>Pseudomonadati</taxon>
        <taxon>Pseudomonadota</taxon>
        <taxon>Betaproteobacteria</taxon>
        <taxon>Burkholderiales</taxon>
        <taxon>Burkholderiaceae</taxon>
        <taxon>Caballeronia</taxon>
    </lineage>
</organism>
<dbReference type="Proteomes" id="UP000013966">
    <property type="component" value="Chromosome 3"/>
</dbReference>
<evidence type="ECO:0000259" key="7">
    <source>
        <dbReference type="PROSITE" id="PS50110"/>
    </source>
</evidence>
<feature type="domain" description="Response regulatory" evidence="7">
    <location>
        <begin position="445"/>
        <end position="557"/>
    </location>
</feature>
<dbReference type="InterPro" id="IPR011006">
    <property type="entry name" value="CheY-like_superfamily"/>
</dbReference>
<dbReference type="HOGENOM" id="CLU_000445_114_51_4"/>
<feature type="coiled-coil region" evidence="5">
    <location>
        <begin position="147"/>
        <end position="185"/>
    </location>
</feature>
<dbReference type="Pfam" id="PF02518">
    <property type="entry name" value="HATPase_c"/>
    <property type="match status" value="1"/>
</dbReference>
<evidence type="ECO:0000256" key="5">
    <source>
        <dbReference type="SAM" id="Coils"/>
    </source>
</evidence>
<evidence type="ECO:0000259" key="6">
    <source>
        <dbReference type="PROSITE" id="PS50109"/>
    </source>
</evidence>
<protein>
    <recommendedName>
        <fullName evidence="2">histidine kinase</fullName>
        <ecNumber evidence="2">2.7.13.3</ecNumber>
    </recommendedName>
</protein>
<comment type="catalytic activity">
    <reaction evidence="1">
        <text>ATP + protein L-histidine = ADP + protein N-phospho-L-histidine.</text>
        <dbReference type="EC" id="2.7.13.3"/>
    </reaction>
</comment>
<reference evidence="8 9" key="2">
    <citation type="journal article" date="2018" name="Int. J. Syst. Evol. Microbiol.">
        <title>Burkholderia insecticola sp. nov., a gut symbiotic bacterium of the bean bug Riptortus pedestris.</title>
        <authorList>
            <person name="Takeshita K."/>
            <person name="Tamaki H."/>
            <person name="Ohbayashi T."/>
            <person name="Meng X.-Y."/>
            <person name="Sone T."/>
            <person name="Mitani Y."/>
            <person name="Peeters C."/>
            <person name="Kikuchi Y."/>
            <person name="Vandamme P."/>
        </authorList>
    </citation>
    <scope>NUCLEOTIDE SEQUENCE [LARGE SCALE GENOMIC DNA]</scope>
    <source>
        <strain evidence="8">RPE64</strain>
    </source>
</reference>
<keyword evidence="8" id="KW-0418">Kinase</keyword>
<evidence type="ECO:0000256" key="1">
    <source>
        <dbReference type="ARBA" id="ARBA00000085"/>
    </source>
</evidence>
<dbReference type="SMART" id="SM00448">
    <property type="entry name" value="REC"/>
    <property type="match status" value="1"/>
</dbReference>
<dbReference type="GO" id="GO:0000155">
    <property type="term" value="F:phosphorelay sensor kinase activity"/>
    <property type="evidence" value="ECO:0007669"/>
    <property type="project" value="InterPro"/>
</dbReference>
<dbReference type="EMBL" id="AP013060">
    <property type="protein sequence ID" value="BAN26771.1"/>
    <property type="molecule type" value="Genomic_DNA"/>
</dbReference>
<reference evidence="8 9" key="1">
    <citation type="journal article" date="2013" name="Genome Announc.">
        <title>Complete Genome Sequence of Burkholderia sp. Strain RPE64, Bacterial Symbiont of the Bean Bug Riptortus pedestris.</title>
        <authorList>
            <person name="Shibata T.F."/>
            <person name="Maeda T."/>
            <person name="Nikoh N."/>
            <person name="Yamaguchi K."/>
            <person name="Oshima K."/>
            <person name="Hattori M."/>
            <person name="Nishiyama T."/>
            <person name="Hasebe M."/>
            <person name="Fukatsu T."/>
            <person name="Kikuchi Y."/>
            <person name="Shigenobu S."/>
        </authorList>
    </citation>
    <scope>NUCLEOTIDE SEQUENCE [LARGE SCALE GENOMIC DNA]</scope>
</reference>
<dbReference type="PATRIC" id="fig|758793.3.peg.4999"/>
<dbReference type="SMART" id="SM00387">
    <property type="entry name" value="HATPase_c"/>
    <property type="match status" value="1"/>
</dbReference>
<evidence type="ECO:0000256" key="2">
    <source>
        <dbReference type="ARBA" id="ARBA00012438"/>
    </source>
</evidence>
<evidence type="ECO:0000313" key="8">
    <source>
        <dbReference type="EMBL" id="BAN26771.1"/>
    </source>
</evidence>
<dbReference type="PRINTS" id="PR00344">
    <property type="entry name" value="BCTRLSENSOR"/>
</dbReference>
<feature type="modified residue" description="4-aspartylphosphate" evidence="4">
    <location>
        <position position="494"/>
    </location>
</feature>
<gene>
    <name evidence="8" type="ORF">BRPE64_CCDS06880</name>
</gene>
<dbReference type="InterPro" id="IPR003661">
    <property type="entry name" value="HisK_dim/P_dom"/>
</dbReference>
<dbReference type="PANTHER" id="PTHR43065:SF42">
    <property type="entry name" value="TWO-COMPONENT SENSOR PPRA"/>
    <property type="match status" value="1"/>
</dbReference>
<dbReference type="Gene3D" id="3.30.565.10">
    <property type="entry name" value="Histidine kinase-like ATPase, C-terminal domain"/>
    <property type="match status" value="1"/>
</dbReference>
<dbReference type="Gene3D" id="3.40.50.2300">
    <property type="match status" value="1"/>
</dbReference>
<dbReference type="CDD" id="cd00156">
    <property type="entry name" value="REC"/>
    <property type="match status" value="1"/>
</dbReference>
<evidence type="ECO:0000313" key="9">
    <source>
        <dbReference type="Proteomes" id="UP000013966"/>
    </source>
</evidence>
<evidence type="ECO:0000256" key="3">
    <source>
        <dbReference type="ARBA" id="ARBA00022553"/>
    </source>
</evidence>
<keyword evidence="8" id="KW-0808">Transferase</keyword>
<dbReference type="SUPFAM" id="SSF55874">
    <property type="entry name" value="ATPase domain of HSP90 chaperone/DNA topoisomerase II/histidine kinase"/>
    <property type="match status" value="1"/>
</dbReference>
<name>R4X2L3_9BURK</name>
<evidence type="ECO:0000256" key="4">
    <source>
        <dbReference type="PROSITE-ProRule" id="PRU00169"/>
    </source>
</evidence>
<dbReference type="AlphaFoldDB" id="R4X2L3"/>
<dbReference type="InterPro" id="IPR036097">
    <property type="entry name" value="HisK_dim/P_sf"/>
</dbReference>
<dbReference type="InterPro" id="IPR003594">
    <property type="entry name" value="HATPase_dom"/>
</dbReference>
<sequence>MEYRVLIVAPFGRDADVIVDVLATDDRRCFVCADSPALVAELERGAGVAIVTEESLANDDARALAAWLEAQPAWSDFPIVLLSGRLAGRRSDASIDMLERLGNVLVLERPLNSETLRRAVASSLRARARQYDSRRHLAESGQHLIERARAQEALERLNESLESRIEERTQELASANNRLMKEIHERAKVQAVLVQSQKMEALGQLTGGIAHDFNNLLNVIMANAELLSRISADERVRKMAATTKRATERGAKLTAQLLSFSRTSNLDLKSVNVASLLHGMRDIISISLGSTIAFSTTSDSADLWTQADANQLELAVLNLAINARDAMPRGGRLSIHAGERAAPDESLAAGRYVVISVSDSGSGIDPGVLSRVFDPFFTTKPVGKGTGLGLSQVYGIARQAGGVARIESEPGAGTTVQMWLPLSASDSPETIADADPHDDTQKAYRILVIEDDEDVRTMIVECLEALGHHVTCARDGQSGLDRLRADAPDLMMVDYAMPGMNGMQVLASAREMRDDLPVILATGYADVDLSTITDRRFTALRKPFQLEDLARAVRLALKTAS</sequence>
<proteinExistence type="predicted"/>
<dbReference type="CDD" id="cd00082">
    <property type="entry name" value="HisKA"/>
    <property type="match status" value="1"/>
</dbReference>
<keyword evidence="9" id="KW-1185">Reference proteome</keyword>
<dbReference type="SUPFAM" id="SSF47384">
    <property type="entry name" value="Homodimeric domain of signal transducing histidine kinase"/>
    <property type="match status" value="1"/>
</dbReference>
<keyword evidence="5" id="KW-0175">Coiled coil</keyword>
<dbReference type="SMART" id="SM00388">
    <property type="entry name" value="HisKA"/>
    <property type="match status" value="1"/>
</dbReference>
<dbReference type="KEGG" id="buo:BRPE64_CCDS06880"/>
<dbReference type="InterPro" id="IPR005467">
    <property type="entry name" value="His_kinase_dom"/>
</dbReference>
<keyword evidence="3 4" id="KW-0597">Phosphoprotein</keyword>